<feature type="region of interest" description="Disordered" evidence="2">
    <location>
        <begin position="38"/>
        <end position="57"/>
    </location>
</feature>
<accession>A0A371HL06</accession>
<comment type="caution">
    <text evidence="3">The sequence shown here is derived from an EMBL/GenBank/DDBJ whole genome shotgun (WGS) entry which is preliminary data.</text>
</comment>
<evidence type="ECO:0000313" key="4">
    <source>
        <dbReference type="Proteomes" id="UP000257109"/>
    </source>
</evidence>
<evidence type="ECO:0000256" key="1">
    <source>
        <dbReference type="ARBA" id="ARBA00010975"/>
    </source>
</evidence>
<feature type="non-terminal residue" evidence="3">
    <location>
        <position position="1"/>
    </location>
</feature>
<dbReference type="PANTHER" id="PTHR33493">
    <property type="entry name" value="LATE EMBRYOGENESIS ABUNDANT PROTEIN 6-RELATED"/>
    <property type="match status" value="1"/>
</dbReference>
<dbReference type="Proteomes" id="UP000257109">
    <property type="component" value="Unassembled WGS sequence"/>
</dbReference>
<dbReference type="GO" id="GO:0009793">
    <property type="term" value="P:embryo development ending in seed dormancy"/>
    <property type="evidence" value="ECO:0007669"/>
    <property type="project" value="InterPro"/>
</dbReference>
<proteinExistence type="inferred from homology"/>
<dbReference type="Pfam" id="PF03760">
    <property type="entry name" value="LEA_1"/>
    <property type="match status" value="1"/>
</dbReference>
<dbReference type="PANTHER" id="PTHR33493:SF26">
    <property type="entry name" value="18 KDA SEED MATURATION PROTEIN"/>
    <property type="match status" value="1"/>
</dbReference>
<dbReference type="STRING" id="157652.A0A371HL06"/>
<name>A0A371HL06_MUCPR</name>
<sequence length="225" mass="23899">MQAAKIAVENIKETAANIGASAKSGLEKTKATIQEKNEIMNAQTQSEKNMATRKKEEKINQAEMEKLRARENNAAAKQSALASQMTQAHYANTGPETESTTIDIPGPRTATNNTTWPESVTTVYPNTGPETQTAIYNTTGPTLDNAVHSNTGTWVGHETATYPTGDYGQMGANQTTSMPEHHGLGHGHGPGHGGFTEDAVGSRPNETNIGVDTMAQTTLSGPNFS</sequence>
<organism evidence="3 4">
    <name type="scientific">Mucuna pruriens</name>
    <name type="common">Velvet bean</name>
    <name type="synonym">Dolichos pruriens</name>
    <dbReference type="NCBI Taxonomy" id="157652"/>
    <lineage>
        <taxon>Eukaryota</taxon>
        <taxon>Viridiplantae</taxon>
        <taxon>Streptophyta</taxon>
        <taxon>Embryophyta</taxon>
        <taxon>Tracheophyta</taxon>
        <taxon>Spermatophyta</taxon>
        <taxon>Magnoliopsida</taxon>
        <taxon>eudicotyledons</taxon>
        <taxon>Gunneridae</taxon>
        <taxon>Pentapetalae</taxon>
        <taxon>rosids</taxon>
        <taxon>fabids</taxon>
        <taxon>Fabales</taxon>
        <taxon>Fabaceae</taxon>
        <taxon>Papilionoideae</taxon>
        <taxon>50 kb inversion clade</taxon>
        <taxon>NPAAA clade</taxon>
        <taxon>indigoferoid/millettioid clade</taxon>
        <taxon>Phaseoleae</taxon>
        <taxon>Mucuna</taxon>
    </lineage>
</organism>
<comment type="similarity">
    <text evidence="1">Belongs to the LEA type 1 family.</text>
</comment>
<dbReference type="InterPro" id="IPR005513">
    <property type="entry name" value="LEA_1"/>
</dbReference>
<feature type="compositionally biased region" description="Polar residues" evidence="2">
    <location>
        <begin position="109"/>
        <end position="128"/>
    </location>
</feature>
<evidence type="ECO:0000313" key="3">
    <source>
        <dbReference type="EMBL" id="RDY03486.1"/>
    </source>
</evidence>
<dbReference type="AlphaFoldDB" id="A0A371HL06"/>
<feature type="compositionally biased region" description="Polar residues" evidence="2">
    <location>
        <begin position="40"/>
        <end position="49"/>
    </location>
</feature>
<gene>
    <name evidence="3" type="primary">GMPM1</name>
    <name evidence="3" type="ORF">CR513_12921</name>
</gene>
<keyword evidence="4" id="KW-1185">Reference proteome</keyword>
<reference evidence="3" key="1">
    <citation type="submission" date="2018-05" db="EMBL/GenBank/DDBJ databases">
        <title>Draft genome of Mucuna pruriens seed.</title>
        <authorList>
            <person name="Nnadi N.E."/>
            <person name="Vos R."/>
            <person name="Hasami M.H."/>
            <person name="Devisetty U.K."/>
            <person name="Aguiy J.C."/>
        </authorList>
    </citation>
    <scope>NUCLEOTIDE SEQUENCE [LARGE SCALE GENOMIC DNA]</scope>
    <source>
        <strain evidence="3">JCA_2017</strain>
    </source>
</reference>
<evidence type="ECO:0000256" key="2">
    <source>
        <dbReference type="SAM" id="MobiDB-lite"/>
    </source>
</evidence>
<dbReference type="EMBL" id="QJKJ01002291">
    <property type="protein sequence ID" value="RDY03486.1"/>
    <property type="molecule type" value="Genomic_DNA"/>
</dbReference>
<dbReference type="OrthoDB" id="758082at2759"/>
<feature type="compositionally biased region" description="Polar residues" evidence="2">
    <location>
        <begin position="92"/>
        <end position="102"/>
    </location>
</feature>
<protein>
    <submittedName>
        <fullName evidence="3">18 kDa seed maturation protein</fullName>
    </submittedName>
</protein>
<feature type="region of interest" description="Disordered" evidence="2">
    <location>
        <begin position="92"/>
        <end position="128"/>
    </location>
</feature>